<dbReference type="EMBL" id="SNZV01000015">
    <property type="protein sequence ID" value="TDS06775.1"/>
    <property type="molecule type" value="Genomic_DNA"/>
</dbReference>
<protein>
    <submittedName>
        <fullName evidence="1">Uncharacterized protein</fullName>
    </submittedName>
</protein>
<comment type="caution">
    <text evidence="1">The sequence shown here is derived from an EMBL/GenBank/DDBJ whole genome shotgun (WGS) entry which is preliminary data.</text>
</comment>
<dbReference type="AlphaFoldDB" id="A0A4R7CQG8"/>
<sequence length="54" mass="6582">MIIKHQLIQHGYGMNANAYNDVPYSYLYYEQMSEYISFHLSGQVREKYINYHLF</sequence>
<name>A0A4R7CQG8_9SPHI</name>
<dbReference type="Proteomes" id="UP000294752">
    <property type="component" value="Unassembled WGS sequence"/>
</dbReference>
<proteinExistence type="predicted"/>
<evidence type="ECO:0000313" key="2">
    <source>
        <dbReference type="Proteomes" id="UP000294752"/>
    </source>
</evidence>
<gene>
    <name evidence="1" type="ORF">B0I21_11520</name>
</gene>
<keyword evidence="2" id="KW-1185">Reference proteome</keyword>
<organism evidence="1 2">
    <name type="scientific">Sphingobacterium paludis</name>
    <dbReference type="NCBI Taxonomy" id="1476465"/>
    <lineage>
        <taxon>Bacteria</taxon>
        <taxon>Pseudomonadati</taxon>
        <taxon>Bacteroidota</taxon>
        <taxon>Sphingobacteriia</taxon>
        <taxon>Sphingobacteriales</taxon>
        <taxon>Sphingobacteriaceae</taxon>
        <taxon>Sphingobacterium</taxon>
    </lineage>
</organism>
<reference evidence="1 2" key="1">
    <citation type="submission" date="2019-03" db="EMBL/GenBank/DDBJ databases">
        <title>Genomic Encyclopedia of Type Strains, Phase III (KMG-III): the genomes of soil and plant-associated and newly described type strains.</title>
        <authorList>
            <person name="Whitman W."/>
        </authorList>
    </citation>
    <scope>NUCLEOTIDE SEQUENCE [LARGE SCALE GENOMIC DNA]</scope>
    <source>
        <strain evidence="1 2">CGMCC 1.12801</strain>
    </source>
</reference>
<accession>A0A4R7CQG8</accession>
<evidence type="ECO:0000313" key="1">
    <source>
        <dbReference type="EMBL" id="TDS06775.1"/>
    </source>
</evidence>